<dbReference type="Proteomes" id="UP000290985">
    <property type="component" value="Chromosome"/>
</dbReference>
<protein>
    <recommendedName>
        <fullName evidence="4">Transmembrane protein</fullName>
    </recommendedName>
</protein>
<keyword evidence="3" id="KW-1185">Reference proteome</keyword>
<name>A0A449B2Z3_9BACT</name>
<accession>A0A449B2Z3</accession>
<organism evidence="2 3">
    <name type="scientific">Mycoplasmopsis citelli</name>
    <dbReference type="NCBI Taxonomy" id="171281"/>
    <lineage>
        <taxon>Bacteria</taxon>
        <taxon>Bacillati</taxon>
        <taxon>Mycoplasmatota</taxon>
        <taxon>Mycoplasmoidales</taxon>
        <taxon>Metamycoplasmataceae</taxon>
        <taxon>Mycoplasmopsis</taxon>
    </lineage>
</organism>
<keyword evidence="1" id="KW-0472">Membrane</keyword>
<dbReference type="KEGG" id="mcit:NCTC10181_00794"/>
<proteinExistence type="predicted"/>
<gene>
    <name evidence="2" type="ORF">NCTC10181_00794</name>
</gene>
<feature type="transmembrane region" description="Helical" evidence="1">
    <location>
        <begin position="80"/>
        <end position="102"/>
    </location>
</feature>
<dbReference type="AlphaFoldDB" id="A0A449B2Z3"/>
<reference evidence="2 3" key="1">
    <citation type="submission" date="2019-01" db="EMBL/GenBank/DDBJ databases">
        <authorList>
            <consortium name="Pathogen Informatics"/>
        </authorList>
    </citation>
    <scope>NUCLEOTIDE SEQUENCE [LARGE SCALE GENOMIC DNA]</scope>
    <source>
        <strain evidence="2 3">NCTC10181</strain>
    </source>
</reference>
<evidence type="ECO:0000256" key="1">
    <source>
        <dbReference type="SAM" id="Phobius"/>
    </source>
</evidence>
<feature type="transmembrane region" description="Helical" evidence="1">
    <location>
        <begin position="117"/>
        <end position="146"/>
    </location>
</feature>
<dbReference type="EMBL" id="LR215036">
    <property type="protein sequence ID" value="VEU74925.1"/>
    <property type="molecule type" value="Genomic_DNA"/>
</dbReference>
<keyword evidence="1" id="KW-0812">Transmembrane</keyword>
<evidence type="ECO:0000313" key="3">
    <source>
        <dbReference type="Proteomes" id="UP000290985"/>
    </source>
</evidence>
<sequence length="278" mass="33571">MNLIYGTYINWSIFFAITCLFFLFYLFYRAWWIKINEFLYSFGIKKIKFCLENKIKVHPFFVKGIESICKSFKTRNLKIIYQYIISILLLNIILSLLIWLSWVPDSRNLQSVNIKNFYLYIFNIIFLILLAIAIAEIVFWIIYVIIKILHIKKLQNLSKKLKIDVQSPLFDLTISRKEILNLNIKGSLKNFQNYKLSVNSNKQQFFISNLSTNKLVKNYNESILWNRDVLKEYLNDNKEDARYIHYLLIVYSNRTDAEFYDVKNEDNIQFFMELEKYY</sequence>
<evidence type="ECO:0008006" key="4">
    <source>
        <dbReference type="Google" id="ProtNLM"/>
    </source>
</evidence>
<feature type="transmembrane region" description="Helical" evidence="1">
    <location>
        <begin position="6"/>
        <end position="28"/>
    </location>
</feature>
<evidence type="ECO:0000313" key="2">
    <source>
        <dbReference type="EMBL" id="VEU74925.1"/>
    </source>
</evidence>
<keyword evidence="1" id="KW-1133">Transmembrane helix</keyword>